<dbReference type="InterPro" id="IPR004839">
    <property type="entry name" value="Aminotransferase_I/II_large"/>
</dbReference>
<dbReference type="EC" id="2.6.1.-" evidence="1"/>
<dbReference type="Gene3D" id="3.90.1150.10">
    <property type="entry name" value="Aspartate Aminotransferase, domain 1"/>
    <property type="match status" value="1"/>
</dbReference>
<comment type="cofactor">
    <cofactor evidence="1">
        <name>pyridoxal 5'-phosphate</name>
        <dbReference type="ChEBI" id="CHEBI:597326"/>
    </cofactor>
</comment>
<evidence type="ECO:0000313" key="3">
    <source>
        <dbReference type="EMBL" id="MCU6765091.1"/>
    </source>
</evidence>
<dbReference type="InterPro" id="IPR015422">
    <property type="entry name" value="PyrdxlP-dep_Trfase_small"/>
</dbReference>
<dbReference type="Proteomes" id="UP001652409">
    <property type="component" value="Unassembled WGS sequence"/>
</dbReference>
<protein>
    <recommendedName>
        <fullName evidence="1">Aminotransferase</fullName>
        <ecNumber evidence="1">2.6.1.-</ecNumber>
    </recommendedName>
</protein>
<dbReference type="CDD" id="cd00609">
    <property type="entry name" value="AAT_like"/>
    <property type="match status" value="1"/>
</dbReference>
<comment type="similarity">
    <text evidence="1">Belongs to the class-I pyridoxal-phosphate-dependent aminotransferase family.</text>
</comment>
<dbReference type="PANTHER" id="PTHR42691:SF1">
    <property type="entry name" value="ASPARTATE AMINOTRANSFERASE YHDR-RELATED"/>
    <property type="match status" value="1"/>
</dbReference>
<dbReference type="EMBL" id="JAOQJL010000010">
    <property type="protein sequence ID" value="MCU6765091.1"/>
    <property type="molecule type" value="Genomic_DNA"/>
</dbReference>
<accession>A0ABT2TTW2</accession>
<dbReference type="PANTHER" id="PTHR42691">
    <property type="entry name" value="ASPARTATE AMINOTRANSFERASE YHDR-RELATED"/>
    <property type="match status" value="1"/>
</dbReference>
<keyword evidence="1 3" id="KW-0808">Transferase</keyword>
<dbReference type="PROSITE" id="PS00105">
    <property type="entry name" value="AA_TRANSFER_CLASS_1"/>
    <property type="match status" value="1"/>
</dbReference>
<gene>
    <name evidence="3" type="ORF">OCV61_06640</name>
</gene>
<dbReference type="Pfam" id="PF00155">
    <property type="entry name" value="Aminotran_1_2"/>
    <property type="match status" value="1"/>
</dbReference>
<keyword evidence="1 3" id="KW-0032">Aminotransferase</keyword>
<dbReference type="Gene3D" id="3.40.640.10">
    <property type="entry name" value="Type I PLP-dependent aspartate aminotransferase-like (Major domain)"/>
    <property type="match status" value="1"/>
</dbReference>
<feature type="domain" description="Aminotransferase class I/classII large" evidence="2">
    <location>
        <begin position="34"/>
        <end position="374"/>
    </location>
</feature>
<evidence type="ECO:0000313" key="4">
    <source>
        <dbReference type="Proteomes" id="UP001652409"/>
    </source>
</evidence>
<dbReference type="RefSeq" id="WP_158421162.1">
    <property type="nucleotide sequence ID" value="NZ_JAOQJL010000010.1"/>
</dbReference>
<dbReference type="SUPFAM" id="SSF53383">
    <property type="entry name" value="PLP-dependent transferases"/>
    <property type="match status" value="1"/>
</dbReference>
<dbReference type="InterPro" id="IPR004838">
    <property type="entry name" value="NHTrfase_class1_PyrdxlP-BS"/>
</dbReference>
<proteinExistence type="inferred from homology"/>
<organism evidence="3 4">
    <name type="scientific">Blautia ammoniilytica</name>
    <dbReference type="NCBI Taxonomy" id="2981782"/>
    <lineage>
        <taxon>Bacteria</taxon>
        <taxon>Bacillati</taxon>
        <taxon>Bacillota</taxon>
        <taxon>Clostridia</taxon>
        <taxon>Lachnospirales</taxon>
        <taxon>Lachnospiraceae</taxon>
        <taxon>Blautia</taxon>
    </lineage>
</organism>
<keyword evidence="4" id="KW-1185">Reference proteome</keyword>
<sequence>MIAEKMKPYVKNNSAIRMMFEEGNRLRGIYGAENVFDFSLGNPSVPAPDCVRQAIIELVNDTEPTVLHGYMSNAGFEDVRQAIADSLNRRFGTAFAAKNLIMTVGAASGLNVALKTILNPGEEVIVFAPYFLEYGAYVKNYDGKLVEISPDTATFQPNLQEFEEKITPNTRAVIVNTPHNPTGVVYSEETIKKLAAIMEAKQKEYGTVIYLISDEPYRELAYDGVQVPYLTKYYDNTIVGYSYSKSLSLPGERIGYLVIPDEADGSQEMITAAAIANRTIGSVNAPSLIQKVIAKCVDAEVDVAAYDKNRLALYNGLKDLGFECIKPEGAFYLFVKSPVADEKEFCEAGKKYNILMVPGSSFACPGYVRLAYCVSYDTIINSLPQFAKLAKEFEIA</sequence>
<evidence type="ECO:0000256" key="1">
    <source>
        <dbReference type="RuleBase" id="RU000481"/>
    </source>
</evidence>
<dbReference type="GO" id="GO:0008483">
    <property type="term" value="F:transaminase activity"/>
    <property type="evidence" value="ECO:0007669"/>
    <property type="project" value="UniProtKB-KW"/>
</dbReference>
<reference evidence="3 4" key="1">
    <citation type="journal article" date="2021" name="ISME Commun">
        <title>Automated analysis of genomic sequences facilitates high-throughput and comprehensive description of bacteria.</title>
        <authorList>
            <person name="Hitch T.C.A."/>
        </authorList>
    </citation>
    <scope>NUCLEOTIDE SEQUENCE [LARGE SCALE GENOMIC DNA]</scope>
    <source>
        <strain evidence="3 4">Sanger_23</strain>
    </source>
</reference>
<dbReference type="NCBIfam" id="NF005305">
    <property type="entry name" value="PRK06836.1"/>
    <property type="match status" value="1"/>
</dbReference>
<evidence type="ECO:0000259" key="2">
    <source>
        <dbReference type="Pfam" id="PF00155"/>
    </source>
</evidence>
<name>A0ABT2TTW2_9FIRM</name>
<dbReference type="InterPro" id="IPR015424">
    <property type="entry name" value="PyrdxlP-dep_Trfase"/>
</dbReference>
<dbReference type="InterPro" id="IPR015421">
    <property type="entry name" value="PyrdxlP-dep_Trfase_major"/>
</dbReference>
<comment type="caution">
    <text evidence="3">The sequence shown here is derived from an EMBL/GenBank/DDBJ whole genome shotgun (WGS) entry which is preliminary data.</text>
</comment>